<evidence type="ECO:0000313" key="7">
    <source>
        <dbReference type="Proteomes" id="UP000238392"/>
    </source>
</evidence>
<comment type="similarity">
    <text evidence="1">Belongs to the LysR transcriptional regulatory family.</text>
</comment>
<dbReference type="OrthoDB" id="9798121at2"/>
<dbReference type="Pfam" id="PF03466">
    <property type="entry name" value="LysR_substrate"/>
    <property type="match status" value="1"/>
</dbReference>
<evidence type="ECO:0000256" key="3">
    <source>
        <dbReference type="ARBA" id="ARBA00023125"/>
    </source>
</evidence>
<evidence type="ECO:0000313" key="6">
    <source>
        <dbReference type="EMBL" id="PRY88845.1"/>
    </source>
</evidence>
<dbReference type="InterPro" id="IPR000847">
    <property type="entry name" value="LysR_HTH_N"/>
</dbReference>
<keyword evidence="4" id="KW-0804">Transcription</keyword>
<evidence type="ECO:0000256" key="1">
    <source>
        <dbReference type="ARBA" id="ARBA00009437"/>
    </source>
</evidence>
<keyword evidence="7" id="KW-1185">Reference proteome</keyword>
<keyword evidence="2" id="KW-0805">Transcription regulation</keyword>
<dbReference type="Gene3D" id="1.10.10.10">
    <property type="entry name" value="Winged helix-like DNA-binding domain superfamily/Winged helix DNA-binding domain"/>
    <property type="match status" value="1"/>
</dbReference>
<dbReference type="PROSITE" id="PS50931">
    <property type="entry name" value="HTH_LYSR"/>
    <property type="match status" value="1"/>
</dbReference>
<dbReference type="SUPFAM" id="SSF53850">
    <property type="entry name" value="Periplasmic binding protein-like II"/>
    <property type="match status" value="1"/>
</dbReference>
<proteinExistence type="inferred from homology"/>
<dbReference type="Proteomes" id="UP000238392">
    <property type="component" value="Unassembled WGS sequence"/>
</dbReference>
<gene>
    <name evidence="6" type="ORF">CLV74_107187</name>
</gene>
<dbReference type="SUPFAM" id="SSF46785">
    <property type="entry name" value="Winged helix' DNA-binding domain"/>
    <property type="match status" value="1"/>
</dbReference>
<dbReference type="PANTHER" id="PTHR30537:SF3">
    <property type="entry name" value="TRANSCRIPTIONAL REGULATORY PROTEIN"/>
    <property type="match status" value="1"/>
</dbReference>
<dbReference type="Gene3D" id="3.40.190.290">
    <property type="match status" value="1"/>
</dbReference>
<dbReference type="GO" id="GO:0043565">
    <property type="term" value="F:sequence-specific DNA binding"/>
    <property type="evidence" value="ECO:0007669"/>
    <property type="project" value="TreeGrafter"/>
</dbReference>
<dbReference type="AlphaFoldDB" id="A0A2T0WQ91"/>
<dbReference type="InterPro" id="IPR005119">
    <property type="entry name" value="LysR_subst-bd"/>
</dbReference>
<organism evidence="6 7">
    <name type="scientific">Donghicola tyrosinivorans</name>
    <dbReference type="NCBI Taxonomy" id="1652492"/>
    <lineage>
        <taxon>Bacteria</taxon>
        <taxon>Pseudomonadati</taxon>
        <taxon>Pseudomonadota</taxon>
        <taxon>Alphaproteobacteria</taxon>
        <taxon>Rhodobacterales</taxon>
        <taxon>Roseobacteraceae</taxon>
        <taxon>Donghicola</taxon>
    </lineage>
</organism>
<evidence type="ECO:0000256" key="2">
    <source>
        <dbReference type="ARBA" id="ARBA00023015"/>
    </source>
</evidence>
<dbReference type="Pfam" id="PF00126">
    <property type="entry name" value="HTH_1"/>
    <property type="match status" value="1"/>
</dbReference>
<dbReference type="PRINTS" id="PR00039">
    <property type="entry name" value="HTHLYSR"/>
</dbReference>
<evidence type="ECO:0000259" key="5">
    <source>
        <dbReference type="PROSITE" id="PS50931"/>
    </source>
</evidence>
<name>A0A2T0WQ91_9RHOB</name>
<dbReference type="RefSeq" id="WP_106265070.1">
    <property type="nucleotide sequence ID" value="NZ_PVTQ01000007.1"/>
</dbReference>
<evidence type="ECO:0000256" key="4">
    <source>
        <dbReference type="ARBA" id="ARBA00023163"/>
    </source>
</evidence>
<dbReference type="InterPro" id="IPR036390">
    <property type="entry name" value="WH_DNA-bd_sf"/>
</dbReference>
<dbReference type="InterPro" id="IPR036388">
    <property type="entry name" value="WH-like_DNA-bd_sf"/>
</dbReference>
<dbReference type="GO" id="GO:0006351">
    <property type="term" value="P:DNA-templated transcription"/>
    <property type="evidence" value="ECO:0007669"/>
    <property type="project" value="TreeGrafter"/>
</dbReference>
<feature type="domain" description="HTH lysR-type" evidence="5">
    <location>
        <begin position="8"/>
        <end position="65"/>
    </location>
</feature>
<protein>
    <submittedName>
        <fullName evidence="6">DNA-binding transcriptional LysR family regulator</fullName>
    </submittedName>
</protein>
<reference evidence="6 7" key="1">
    <citation type="submission" date="2018-03" db="EMBL/GenBank/DDBJ databases">
        <title>Genomic Encyclopedia of Archaeal and Bacterial Type Strains, Phase II (KMG-II): from individual species to whole genera.</title>
        <authorList>
            <person name="Goeker M."/>
        </authorList>
    </citation>
    <scope>NUCLEOTIDE SEQUENCE [LARGE SCALE GENOMIC DNA]</scope>
    <source>
        <strain evidence="6 7">DSM 100212</strain>
    </source>
</reference>
<comment type="caution">
    <text evidence="6">The sequence shown here is derived from an EMBL/GenBank/DDBJ whole genome shotgun (WGS) entry which is preliminary data.</text>
</comment>
<dbReference type="FunFam" id="1.10.10.10:FF:000001">
    <property type="entry name" value="LysR family transcriptional regulator"/>
    <property type="match status" value="1"/>
</dbReference>
<dbReference type="EMBL" id="PVTQ01000007">
    <property type="protein sequence ID" value="PRY88845.1"/>
    <property type="molecule type" value="Genomic_DNA"/>
</dbReference>
<sequence length="301" mass="33237">MDKRLTDLDWTLLRVFVAVAESGSLSAAARRLGSSQPTIGRHIHTLEGDLGLELFHRHAKGLTLTRSGLRLLPHARDMSQAAARLSLAAAEEDEGLSGTVRITASVALSHLVLPKVAAKLRQEAPRLKLDIVPSDNTENLLFREADIAIRMYRPEQLDMTTRHLGDIAMGAFATRTYLDRMGRPETLADLLTHDLIGYDKSDLIIRGMEMSGIPVTRDSFALRTDNQSVYWEMVRAGCGIGFGQVAQTINDHTLERVLPALPVPGLPVWLTAPTALRHTPRLTKVWDALEQALNTYIKTTP</sequence>
<dbReference type="GO" id="GO:0003700">
    <property type="term" value="F:DNA-binding transcription factor activity"/>
    <property type="evidence" value="ECO:0007669"/>
    <property type="project" value="InterPro"/>
</dbReference>
<dbReference type="PANTHER" id="PTHR30537">
    <property type="entry name" value="HTH-TYPE TRANSCRIPTIONAL REGULATOR"/>
    <property type="match status" value="1"/>
</dbReference>
<dbReference type="InterPro" id="IPR058163">
    <property type="entry name" value="LysR-type_TF_proteobact-type"/>
</dbReference>
<accession>A0A2T0WQ91</accession>
<keyword evidence="3 6" id="KW-0238">DNA-binding</keyword>